<name>A0A371NXQ7_9MICO</name>
<sequence>MSVLLRVVLDQLVTVVDPDQAAASLDLTAGLVRTAPRGCGVAAIAPAGAEVPIAGIEEVRTLAVGRRELAASWPLGFAPGVGGGLVHAPTLMAPLVRHDRVHDGDQTIVTLWDLGAWDAPEQYSKTSVAWQRGMLRRAVKHADAVVVPSHAMARRLADLGSFGDRIRVIAGAAPEGFAEPADAAARRAALLVPERYAVIVGGVDALAAGFTAAIAAGLDVVVLDAADGSEPAIVEIASAAGMPERRVHVRGVLDASDRAAVLGAAAVVLAVSALDSWPWRVVEAMLLGVPVVAVDSGVHRDVIADGGLVVSPADLADAAVAATGGEEKKLRVLAHDRAKAFSWASSAERVWALHAEL</sequence>
<dbReference type="RefSeq" id="WP_116240841.1">
    <property type="nucleotide sequence ID" value="NZ_QUAB01000015.1"/>
</dbReference>
<evidence type="ECO:0000313" key="5">
    <source>
        <dbReference type="Proteomes" id="UP000262172"/>
    </source>
</evidence>
<keyword evidence="1" id="KW-0328">Glycosyltransferase</keyword>
<dbReference type="GO" id="GO:0016757">
    <property type="term" value="F:glycosyltransferase activity"/>
    <property type="evidence" value="ECO:0007669"/>
    <property type="project" value="UniProtKB-KW"/>
</dbReference>
<dbReference type="GO" id="GO:0009103">
    <property type="term" value="P:lipopolysaccharide biosynthetic process"/>
    <property type="evidence" value="ECO:0007669"/>
    <property type="project" value="TreeGrafter"/>
</dbReference>
<keyword evidence="2 4" id="KW-0808">Transferase</keyword>
<dbReference type="Proteomes" id="UP000262172">
    <property type="component" value="Unassembled WGS sequence"/>
</dbReference>
<gene>
    <name evidence="4" type="ORF">DY023_02850</name>
</gene>
<keyword evidence="5" id="KW-1185">Reference proteome</keyword>
<dbReference type="Pfam" id="PF13439">
    <property type="entry name" value="Glyco_transf_4"/>
    <property type="match status" value="1"/>
</dbReference>
<dbReference type="PANTHER" id="PTHR46401:SF2">
    <property type="entry name" value="GLYCOSYLTRANSFERASE WBBK-RELATED"/>
    <property type="match status" value="1"/>
</dbReference>
<comment type="caution">
    <text evidence="4">The sequence shown here is derived from an EMBL/GenBank/DDBJ whole genome shotgun (WGS) entry which is preliminary data.</text>
</comment>
<dbReference type="AlphaFoldDB" id="A0A371NXQ7"/>
<accession>A0A371NXQ7</accession>
<feature type="domain" description="Glycosyltransferase subfamily 4-like N-terminal" evidence="3">
    <location>
        <begin position="103"/>
        <end position="169"/>
    </location>
</feature>
<evidence type="ECO:0000256" key="1">
    <source>
        <dbReference type="ARBA" id="ARBA00022676"/>
    </source>
</evidence>
<dbReference type="SUPFAM" id="SSF53756">
    <property type="entry name" value="UDP-Glycosyltransferase/glycogen phosphorylase"/>
    <property type="match status" value="1"/>
</dbReference>
<dbReference type="PANTHER" id="PTHR46401">
    <property type="entry name" value="GLYCOSYLTRANSFERASE WBBK-RELATED"/>
    <property type="match status" value="1"/>
</dbReference>
<evidence type="ECO:0000259" key="3">
    <source>
        <dbReference type="Pfam" id="PF13439"/>
    </source>
</evidence>
<evidence type="ECO:0000256" key="2">
    <source>
        <dbReference type="ARBA" id="ARBA00022679"/>
    </source>
</evidence>
<organism evidence="4 5">
    <name type="scientific">Microbacterium bovistercoris</name>
    <dbReference type="NCBI Taxonomy" id="2293570"/>
    <lineage>
        <taxon>Bacteria</taxon>
        <taxon>Bacillati</taxon>
        <taxon>Actinomycetota</taxon>
        <taxon>Actinomycetes</taxon>
        <taxon>Micrococcales</taxon>
        <taxon>Microbacteriaceae</taxon>
        <taxon>Microbacterium</taxon>
    </lineage>
</organism>
<dbReference type="Pfam" id="PF13692">
    <property type="entry name" value="Glyco_trans_1_4"/>
    <property type="match status" value="1"/>
</dbReference>
<dbReference type="Gene3D" id="3.40.50.2000">
    <property type="entry name" value="Glycogen Phosphorylase B"/>
    <property type="match status" value="2"/>
</dbReference>
<proteinExistence type="predicted"/>
<dbReference type="InterPro" id="IPR028098">
    <property type="entry name" value="Glyco_trans_4-like_N"/>
</dbReference>
<dbReference type="EMBL" id="QUAB01000015">
    <property type="protein sequence ID" value="REJ07596.1"/>
    <property type="molecule type" value="Genomic_DNA"/>
</dbReference>
<protein>
    <submittedName>
        <fullName evidence="4">Glycosyltransferase</fullName>
    </submittedName>
</protein>
<reference evidence="4 5" key="1">
    <citation type="submission" date="2018-08" db="EMBL/GenBank/DDBJ databases">
        <title>Isolation, diversity and antifungal activity of Actinobacteria from cow dung.</title>
        <authorList>
            <person name="Ling L."/>
        </authorList>
    </citation>
    <scope>NUCLEOTIDE SEQUENCE [LARGE SCALE GENOMIC DNA]</scope>
    <source>
        <strain evidence="4 5">NEAU-LLE</strain>
    </source>
</reference>
<evidence type="ECO:0000313" key="4">
    <source>
        <dbReference type="EMBL" id="REJ07596.1"/>
    </source>
</evidence>
<dbReference type="OrthoDB" id="9801609at2"/>